<gene>
    <name evidence="3" type="ORF">ElyMa_004965600</name>
</gene>
<evidence type="ECO:0000313" key="4">
    <source>
        <dbReference type="Proteomes" id="UP000762676"/>
    </source>
</evidence>
<dbReference type="InterPro" id="IPR011992">
    <property type="entry name" value="EF-hand-dom_pair"/>
</dbReference>
<dbReference type="InterPro" id="IPR002048">
    <property type="entry name" value="EF_hand_dom"/>
</dbReference>
<dbReference type="AlphaFoldDB" id="A0AAV4J4K8"/>
<protein>
    <submittedName>
        <fullName evidence="3">Calcium-dependent protein kinase 5</fullName>
    </submittedName>
</protein>
<dbReference type="Gene3D" id="1.10.238.10">
    <property type="entry name" value="EF-hand"/>
    <property type="match status" value="1"/>
</dbReference>
<sequence>MKKKSASKKKGKKSAKGKKRSSKENDDKADGLDNADPSTLISGDPASPGGKKGKKKGKKKKLSKSEKATEKLEKQVEKLKADGYYYDRFINRMHQWLLDNADTAVEMFRQVDSDGEGLLPFDDFKSGMFDLNAPVTKIELHLLCKLLDDEDTGEIDYTELENGLQNVRQSRELDRQIARNERQLILTERKFIPSPCSKMCRFEPWIEPLPRYILLELRLVTFDMYKDYPGHLELLVHSHVPVCGIIQMIIEETDISSSKLAVFRDRSRSPESVLSPDMTLEDCGFPGDSYHSPEEVTLFYDYTVEFTDCPILMCDHYFGESIN</sequence>
<dbReference type="SUPFAM" id="SSF47473">
    <property type="entry name" value="EF-hand"/>
    <property type="match status" value="1"/>
</dbReference>
<evidence type="ECO:0000256" key="1">
    <source>
        <dbReference type="SAM" id="MobiDB-lite"/>
    </source>
</evidence>
<feature type="compositionally biased region" description="Basic residues" evidence="1">
    <location>
        <begin position="1"/>
        <end position="21"/>
    </location>
</feature>
<accession>A0AAV4J4K8</accession>
<proteinExistence type="predicted"/>
<feature type="compositionally biased region" description="Basic and acidic residues" evidence="1">
    <location>
        <begin position="22"/>
        <end position="31"/>
    </location>
</feature>
<dbReference type="SMART" id="SM00054">
    <property type="entry name" value="EFh"/>
    <property type="match status" value="2"/>
</dbReference>
<feature type="compositionally biased region" description="Basic residues" evidence="1">
    <location>
        <begin position="51"/>
        <end position="62"/>
    </location>
</feature>
<dbReference type="GO" id="GO:0005509">
    <property type="term" value="F:calcium ion binding"/>
    <property type="evidence" value="ECO:0007669"/>
    <property type="project" value="InterPro"/>
</dbReference>
<organism evidence="3 4">
    <name type="scientific">Elysia marginata</name>
    <dbReference type="NCBI Taxonomy" id="1093978"/>
    <lineage>
        <taxon>Eukaryota</taxon>
        <taxon>Metazoa</taxon>
        <taxon>Spiralia</taxon>
        <taxon>Lophotrochozoa</taxon>
        <taxon>Mollusca</taxon>
        <taxon>Gastropoda</taxon>
        <taxon>Heterobranchia</taxon>
        <taxon>Euthyneura</taxon>
        <taxon>Panpulmonata</taxon>
        <taxon>Sacoglossa</taxon>
        <taxon>Placobranchoidea</taxon>
        <taxon>Plakobranchidae</taxon>
        <taxon>Elysia</taxon>
    </lineage>
</organism>
<keyword evidence="4" id="KW-1185">Reference proteome</keyword>
<reference evidence="3 4" key="1">
    <citation type="journal article" date="2021" name="Elife">
        <title>Chloroplast acquisition without the gene transfer in kleptoplastic sea slugs, Plakobranchus ocellatus.</title>
        <authorList>
            <person name="Maeda T."/>
            <person name="Takahashi S."/>
            <person name="Yoshida T."/>
            <person name="Shimamura S."/>
            <person name="Takaki Y."/>
            <person name="Nagai Y."/>
            <person name="Toyoda A."/>
            <person name="Suzuki Y."/>
            <person name="Arimoto A."/>
            <person name="Ishii H."/>
            <person name="Satoh N."/>
            <person name="Nishiyama T."/>
            <person name="Hasebe M."/>
            <person name="Maruyama T."/>
            <person name="Minagawa J."/>
            <person name="Obokata J."/>
            <person name="Shigenobu S."/>
        </authorList>
    </citation>
    <scope>NUCLEOTIDE SEQUENCE [LARGE SCALE GENOMIC DNA]</scope>
</reference>
<dbReference type="Proteomes" id="UP000762676">
    <property type="component" value="Unassembled WGS sequence"/>
</dbReference>
<feature type="region of interest" description="Disordered" evidence="1">
    <location>
        <begin position="1"/>
        <end position="72"/>
    </location>
</feature>
<name>A0AAV4J4K8_9GAST</name>
<keyword evidence="3" id="KW-0808">Transferase</keyword>
<evidence type="ECO:0000259" key="2">
    <source>
        <dbReference type="PROSITE" id="PS50222"/>
    </source>
</evidence>
<feature type="domain" description="EF-hand" evidence="2">
    <location>
        <begin position="99"/>
        <end position="134"/>
    </location>
</feature>
<keyword evidence="3" id="KW-0418">Kinase</keyword>
<dbReference type="GO" id="GO:0016301">
    <property type="term" value="F:kinase activity"/>
    <property type="evidence" value="ECO:0007669"/>
    <property type="project" value="UniProtKB-KW"/>
</dbReference>
<dbReference type="PROSITE" id="PS50222">
    <property type="entry name" value="EF_HAND_2"/>
    <property type="match status" value="1"/>
</dbReference>
<comment type="caution">
    <text evidence="3">The sequence shown here is derived from an EMBL/GenBank/DDBJ whole genome shotgun (WGS) entry which is preliminary data.</text>
</comment>
<dbReference type="EMBL" id="BMAT01009950">
    <property type="protein sequence ID" value="GFS16805.1"/>
    <property type="molecule type" value="Genomic_DNA"/>
</dbReference>
<evidence type="ECO:0000313" key="3">
    <source>
        <dbReference type="EMBL" id="GFS16805.1"/>
    </source>
</evidence>
<feature type="compositionally biased region" description="Basic and acidic residues" evidence="1">
    <location>
        <begin position="63"/>
        <end position="72"/>
    </location>
</feature>